<organism evidence="4 5">
    <name type="scientific">Exophiala mesophila</name>
    <name type="common">Black yeast-like fungus</name>
    <dbReference type="NCBI Taxonomy" id="212818"/>
    <lineage>
        <taxon>Eukaryota</taxon>
        <taxon>Fungi</taxon>
        <taxon>Dikarya</taxon>
        <taxon>Ascomycota</taxon>
        <taxon>Pezizomycotina</taxon>
        <taxon>Eurotiomycetes</taxon>
        <taxon>Chaetothyriomycetidae</taxon>
        <taxon>Chaetothyriales</taxon>
        <taxon>Herpotrichiellaceae</taxon>
        <taxon>Exophiala</taxon>
    </lineage>
</organism>
<reference evidence="4 5" key="1">
    <citation type="submission" date="2015-01" db="EMBL/GenBank/DDBJ databases">
        <title>The Genome Sequence of Exophiala mesophila CBS40295.</title>
        <authorList>
            <consortium name="The Broad Institute Genomics Platform"/>
            <person name="Cuomo C."/>
            <person name="de Hoog S."/>
            <person name="Gorbushina A."/>
            <person name="Stielow B."/>
            <person name="Teixiera M."/>
            <person name="Abouelleil A."/>
            <person name="Chapman S.B."/>
            <person name="Priest M."/>
            <person name="Young S.K."/>
            <person name="Wortman J."/>
            <person name="Nusbaum C."/>
            <person name="Birren B."/>
        </authorList>
    </citation>
    <scope>NUCLEOTIDE SEQUENCE [LARGE SCALE GENOMIC DNA]</scope>
    <source>
        <strain evidence="4 5">CBS 40295</strain>
    </source>
</reference>
<dbReference type="STRING" id="212818.A0A0D2A4L7"/>
<evidence type="ECO:0000256" key="1">
    <source>
        <dbReference type="ARBA" id="ARBA00004496"/>
    </source>
</evidence>
<dbReference type="VEuPathDB" id="FungiDB:PV10_05092"/>
<comment type="subcellular location">
    <subcellularLocation>
        <location evidence="1">Cytoplasm</location>
    </subcellularLocation>
</comment>
<dbReference type="AlphaFoldDB" id="A0A0D2A4L7"/>
<keyword evidence="2" id="KW-0963">Cytoplasm</keyword>
<protein>
    <recommendedName>
        <fullName evidence="3">UNC-45/Cro1/She4 central domain-containing protein</fullName>
    </recommendedName>
</protein>
<dbReference type="PANTHER" id="PTHR45994">
    <property type="entry name" value="FI21225P1"/>
    <property type="match status" value="1"/>
</dbReference>
<dbReference type="OrthoDB" id="5574718at2759"/>
<proteinExistence type="predicted"/>
<evidence type="ECO:0000313" key="4">
    <source>
        <dbReference type="EMBL" id="KIV93918.1"/>
    </source>
</evidence>
<dbReference type="Gene3D" id="1.25.10.100">
    <property type="match status" value="1"/>
</dbReference>
<keyword evidence="5" id="KW-1185">Reference proteome</keyword>
<dbReference type="InterPro" id="IPR024660">
    <property type="entry name" value="UCS_central_dom"/>
</dbReference>
<dbReference type="Pfam" id="PF11701">
    <property type="entry name" value="UNC45-central"/>
    <property type="match status" value="1"/>
</dbReference>
<feature type="domain" description="UNC-45/Cro1/She4 central" evidence="3">
    <location>
        <begin position="234"/>
        <end position="384"/>
    </location>
</feature>
<name>A0A0D2A4L7_EXOME</name>
<dbReference type="RefSeq" id="XP_016225492.1">
    <property type="nucleotide sequence ID" value="XM_016369704.1"/>
</dbReference>
<dbReference type="HOGENOM" id="CLU_016305_0_0_1"/>
<dbReference type="GO" id="GO:0005737">
    <property type="term" value="C:cytoplasm"/>
    <property type="evidence" value="ECO:0007669"/>
    <property type="project" value="UniProtKB-SubCell"/>
</dbReference>
<dbReference type="OMA" id="VCNLMTC"/>
<dbReference type="InterPro" id="IPR011989">
    <property type="entry name" value="ARM-like"/>
</dbReference>
<evidence type="ECO:0000256" key="2">
    <source>
        <dbReference type="ARBA" id="ARBA00022490"/>
    </source>
</evidence>
<dbReference type="InterPro" id="IPR016024">
    <property type="entry name" value="ARM-type_fold"/>
</dbReference>
<dbReference type="Gene3D" id="1.25.10.10">
    <property type="entry name" value="Leucine-rich Repeat Variant"/>
    <property type="match status" value="1"/>
</dbReference>
<evidence type="ECO:0000313" key="5">
    <source>
        <dbReference type="Proteomes" id="UP000054302"/>
    </source>
</evidence>
<dbReference type="GO" id="GO:0051879">
    <property type="term" value="F:Hsp90 protein binding"/>
    <property type="evidence" value="ECO:0007669"/>
    <property type="project" value="TreeGrafter"/>
</dbReference>
<gene>
    <name evidence="4" type="ORF">PV10_05092</name>
</gene>
<dbReference type="SUPFAM" id="SSF48371">
    <property type="entry name" value="ARM repeat"/>
    <property type="match status" value="2"/>
</dbReference>
<dbReference type="Proteomes" id="UP000054302">
    <property type="component" value="Unassembled WGS sequence"/>
</dbReference>
<accession>A0A0D2A4L7</accession>
<evidence type="ECO:0000259" key="3">
    <source>
        <dbReference type="Pfam" id="PF11701"/>
    </source>
</evidence>
<dbReference type="EMBL" id="KN847522">
    <property type="protein sequence ID" value="KIV93918.1"/>
    <property type="molecule type" value="Genomic_DNA"/>
</dbReference>
<dbReference type="PANTHER" id="PTHR45994:SF1">
    <property type="entry name" value="FI21225P1"/>
    <property type="match status" value="1"/>
</dbReference>
<sequence length="841" mass="91290">MSTMAAVQRMTRKLSEERASTLAKEAVELSHSGDKQKASRKLREAAALGHDNPDVQSAFLAIHNDQNHSPLLDLCRRYALYHNKAAGVDAVAYLKGPEAPNAAPVALECLQIILESQQNSLSDSQDFIIAELGRQSPAVRQYFASELTVSTTEFFDNVYERGDDAANCLRSVVLDNKLWLDENTRLRVEDDLFQLFLAKLMETGHDHDGRALKGIALLLIADTQRLHSFIDDEAFEALMGSLDLRLPPDVRGQATLVLSKFFSVAEPEAQEFLSKYITTHVSRQKGDDLILAFSAAAHLFPVVPAMMAQLFLTEGFLVSLMPLLARQFSSTVVHDAFLLLLNAACIDGACRTAIAQHCATWLSQKVSNGSGKQPAIAATTLAKLKTSGAKPSEQRANKADDDVSELVTLFKTTLASEQGRNVSDSVEGLAYTSLKPEVKESLANDKAFLKSLLHALDSNHESPEIVVGGLSIISNMTQYRPNLSEEQRKISQLKAYANASKPADPSPLEDDDHVRARCSAAIEAGIVPILIKLNKGRSPSTSQLTDRILLSLSRNQKERGKIAQQGAVKLLVVHSQRNLQSTDSHTQANTDAAHALARLLISLNPAHIFPAGSTPDITDAVPPLLALVKAAKSEGLTQADQPRDLLPVFESLLALTNLASAPDQTAAKAIVTGAWDDIEDLQLGNNAMIRRASTELICNLTIIPSGAEKFADGSKRASQRLHILVAMADVDDLATRRAAGGALAMLTDQFSTVNSALLELKRAPEILLELCQDEDPGVVHRALVVVRNILHDEDAQVALKAKDIFKSNNAIESLKTCLKQTKNPELLRIGVQALKVLVEQA</sequence>
<dbReference type="GeneID" id="27322937"/>